<accession>A0ABR2JRV7</accession>
<dbReference type="EMBL" id="JAPFFF010000010">
    <property type="protein sequence ID" value="KAK8881439.1"/>
    <property type="molecule type" value="Genomic_DNA"/>
</dbReference>
<organism evidence="1 2">
    <name type="scientific">Tritrichomonas musculus</name>
    <dbReference type="NCBI Taxonomy" id="1915356"/>
    <lineage>
        <taxon>Eukaryota</taxon>
        <taxon>Metamonada</taxon>
        <taxon>Parabasalia</taxon>
        <taxon>Tritrichomonadida</taxon>
        <taxon>Tritrichomonadidae</taxon>
        <taxon>Tritrichomonas</taxon>
    </lineage>
</organism>
<evidence type="ECO:0000313" key="1">
    <source>
        <dbReference type="EMBL" id="KAK8881439.1"/>
    </source>
</evidence>
<gene>
    <name evidence="1" type="ORF">M9Y10_004175</name>
</gene>
<evidence type="ECO:0008006" key="3">
    <source>
        <dbReference type="Google" id="ProtNLM"/>
    </source>
</evidence>
<comment type="caution">
    <text evidence="1">The sequence shown here is derived from an EMBL/GenBank/DDBJ whole genome shotgun (WGS) entry which is preliminary data.</text>
</comment>
<keyword evidence="2" id="KW-1185">Reference proteome</keyword>
<name>A0ABR2JRV7_9EUKA</name>
<sequence>MNKYPRLLFNTDESSIVSLKKFKALTLNKKGPCTVTVSAKEPHISAVYFFNAAGYKLKPFIILPGLKNLPSELTHLNVFFFASQKSGWITNKLFISFCIYFV</sequence>
<reference evidence="1 2" key="1">
    <citation type="submission" date="2024-04" db="EMBL/GenBank/DDBJ databases">
        <title>Tritrichomonas musculus Genome.</title>
        <authorList>
            <person name="Alves-Ferreira E."/>
            <person name="Grigg M."/>
            <person name="Lorenzi H."/>
            <person name="Galac M."/>
        </authorList>
    </citation>
    <scope>NUCLEOTIDE SEQUENCE [LARGE SCALE GENOMIC DNA]</scope>
    <source>
        <strain evidence="1 2">EAF2021</strain>
    </source>
</reference>
<evidence type="ECO:0000313" key="2">
    <source>
        <dbReference type="Proteomes" id="UP001470230"/>
    </source>
</evidence>
<protein>
    <recommendedName>
        <fullName evidence="3">DDE-1 domain-containing protein</fullName>
    </recommendedName>
</protein>
<dbReference type="Proteomes" id="UP001470230">
    <property type="component" value="Unassembled WGS sequence"/>
</dbReference>
<proteinExistence type="predicted"/>